<keyword evidence="1" id="KW-0238">DNA-binding</keyword>
<comment type="caution">
    <text evidence="1">The sequence shown here is derived from an EMBL/GenBank/DDBJ whole genome shotgun (WGS) entry which is preliminary data.</text>
</comment>
<reference evidence="2" key="1">
    <citation type="journal article" date="2021" name="Syst. Appl. Microbiol.">
        <title>Roseomonas hellenica sp. nov., isolated from roots of wild-growing Alkanna tinctoria.</title>
        <authorList>
            <person name="Rat A."/>
            <person name="Naranjo H.D."/>
            <person name="Lebbe L."/>
            <person name="Cnockaert M."/>
            <person name="Krigas N."/>
            <person name="Grigoriadou K."/>
            <person name="Maloupa E."/>
            <person name="Willems A."/>
        </authorList>
    </citation>
    <scope>NUCLEOTIDE SEQUENCE [LARGE SCALE GENOMIC DNA]</scope>
    <source>
        <strain evidence="2">LMG 31159</strain>
    </source>
</reference>
<dbReference type="Proteomes" id="UP000698752">
    <property type="component" value="Unassembled WGS sequence"/>
</dbReference>
<dbReference type="Gene3D" id="3.40.50.300">
    <property type="entry name" value="P-loop containing nucleotide triphosphate hydrolases"/>
    <property type="match status" value="1"/>
</dbReference>
<feature type="non-terminal residue" evidence="1">
    <location>
        <position position="1"/>
    </location>
</feature>
<accession>A0ABS5EQY3</accession>
<gene>
    <name evidence="1" type="ORF">GXW78_27640</name>
</gene>
<keyword evidence="2" id="KW-1185">Reference proteome</keyword>
<dbReference type="SUPFAM" id="SSF52540">
    <property type="entry name" value="P-loop containing nucleoside triphosphate hydrolases"/>
    <property type="match status" value="1"/>
</dbReference>
<evidence type="ECO:0000313" key="2">
    <source>
        <dbReference type="Proteomes" id="UP000698752"/>
    </source>
</evidence>
<dbReference type="GO" id="GO:0003677">
    <property type="term" value="F:DNA binding"/>
    <property type="evidence" value="ECO:0007669"/>
    <property type="project" value="UniProtKB-KW"/>
</dbReference>
<dbReference type="InterPro" id="IPR027417">
    <property type="entry name" value="P-loop_NTPase"/>
</dbReference>
<protein>
    <submittedName>
        <fullName evidence="1">DNA-binding protein</fullName>
    </submittedName>
</protein>
<evidence type="ECO:0000313" key="1">
    <source>
        <dbReference type="EMBL" id="MBR0653447.1"/>
    </source>
</evidence>
<feature type="non-terminal residue" evidence="1">
    <location>
        <position position="262"/>
    </location>
</feature>
<dbReference type="EMBL" id="JAAEDI010000065">
    <property type="protein sequence ID" value="MBR0653447.1"/>
    <property type="molecule type" value="Genomic_DNA"/>
</dbReference>
<proteinExistence type="predicted"/>
<sequence length="262" mass="28668">AEPLKDGADAAFVNAQTVLAELNAAWAQVDAVLGPAEAREEREKSLDGALHVLQQAASEAADRSLRLSAEAADVQSAEGALKRARSVELAAQNETNALREKIAGLNAEIRTRSDDAVEEMHREAVEALSAAEAREAAFAAEVATLQRLSGALEAARSDARELYLRPVITELRPLLRLLFDDISIVFDEKTLLPHRILRNGQDEEVDRLSGGMREQLSVLTRLAFARLLAKDSRPTPVILDDALVYSDDDRIEKMFDALHRQA</sequence>
<name>A0ABS5EQY3_9PROT</name>
<dbReference type="PANTHER" id="PTHR41259">
    <property type="entry name" value="DOUBLE-STRAND BREAK REPAIR RAD50 ATPASE, PUTATIVE-RELATED"/>
    <property type="match status" value="1"/>
</dbReference>
<dbReference type="PANTHER" id="PTHR41259:SF1">
    <property type="entry name" value="DOUBLE-STRAND BREAK REPAIR RAD50 ATPASE, PUTATIVE-RELATED"/>
    <property type="match status" value="1"/>
</dbReference>
<dbReference type="RefSeq" id="WP_211872151.1">
    <property type="nucleotide sequence ID" value="NZ_JAAEDI010000065.1"/>
</dbReference>
<organism evidence="1 2">
    <name type="scientific">Neoroseomonas terrae</name>
    <dbReference type="NCBI Taxonomy" id="424799"/>
    <lineage>
        <taxon>Bacteria</taxon>
        <taxon>Pseudomonadati</taxon>
        <taxon>Pseudomonadota</taxon>
        <taxon>Alphaproteobacteria</taxon>
        <taxon>Acetobacterales</taxon>
        <taxon>Acetobacteraceae</taxon>
        <taxon>Neoroseomonas</taxon>
    </lineage>
</organism>